<protein>
    <submittedName>
        <fullName evidence="1">Uncharacterized protein</fullName>
    </submittedName>
</protein>
<dbReference type="Proteomes" id="UP000735302">
    <property type="component" value="Unassembled WGS sequence"/>
</dbReference>
<sequence>MSFTRLKNDETLFLDYFMPLNGNKREETRPSLIATSIPEMCQLRLDLLEKENKSKCTRKSKKQLFVDQETSDSDLDLSMDDILDSDSETESVSNSQPEEDILELGVVDNPKIEDFVLCEYAMKTKVVYYIGIVKKERDEDDELELEFFKRMHRNENKFVSTVEDICTVHIDQLKAILPPPV</sequence>
<organism evidence="1 2">
    <name type="scientific">Plakobranchus ocellatus</name>
    <dbReference type="NCBI Taxonomy" id="259542"/>
    <lineage>
        <taxon>Eukaryota</taxon>
        <taxon>Metazoa</taxon>
        <taxon>Spiralia</taxon>
        <taxon>Lophotrochozoa</taxon>
        <taxon>Mollusca</taxon>
        <taxon>Gastropoda</taxon>
        <taxon>Heterobranchia</taxon>
        <taxon>Euthyneura</taxon>
        <taxon>Panpulmonata</taxon>
        <taxon>Sacoglossa</taxon>
        <taxon>Placobranchoidea</taxon>
        <taxon>Plakobranchidae</taxon>
        <taxon>Plakobranchus</taxon>
    </lineage>
</organism>
<dbReference type="EMBL" id="BLXT01004974">
    <property type="protein sequence ID" value="GFO18682.1"/>
    <property type="molecule type" value="Genomic_DNA"/>
</dbReference>
<evidence type="ECO:0000313" key="2">
    <source>
        <dbReference type="Proteomes" id="UP000735302"/>
    </source>
</evidence>
<evidence type="ECO:0000313" key="1">
    <source>
        <dbReference type="EMBL" id="GFO18682.1"/>
    </source>
</evidence>
<reference evidence="1 2" key="1">
    <citation type="journal article" date="2021" name="Elife">
        <title>Chloroplast acquisition without the gene transfer in kleptoplastic sea slugs, Plakobranchus ocellatus.</title>
        <authorList>
            <person name="Maeda T."/>
            <person name="Takahashi S."/>
            <person name="Yoshida T."/>
            <person name="Shimamura S."/>
            <person name="Takaki Y."/>
            <person name="Nagai Y."/>
            <person name="Toyoda A."/>
            <person name="Suzuki Y."/>
            <person name="Arimoto A."/>
            <person name="Ishii H."/>
            <person name="Satoh N."/>
            <person name="Nishiyama T."/>
            <person name="Hasebe M."/>
            <person name="Maruyama T."/>
            <person name="Minagawa J."/>
            <person name="Obokata J."/>
            <person name="Shigenobu S."/>
        </authorList>
    </citation>
    <scope>NUCLEOTIDE SEQUENCE [LARGE SCALE GENOMIC DNA]</scope>
</reference>
<dbReference type="AlphaFoldDB" id="A0AAV4BH25"/>
<gene>
    <name evidence="1" type="ORF">PoB_004518700</name>
</gene>
<name>A0AAV4BH25_9GAST</name>
<accession>A0AAV4BH25</accession>
<proteinExistence type="predicted"/>
<keyword evidence="2" id="KW-1185">Reference proteome</keyword>
<comment type="caution">
    <text evidence="1">The sequence shown here is derived from an EMBL/GenBank/DDBJ whole genome shotgun (WGS) entry which is preliminary data.</text>
</comment>